<gene>
    <name evidence="1" type="ORF">RZS32_010695</name>
</gene>
<keyword evidence="2" id="KW-1185">Reference proteome</keyword>
<evidence type="ECO:0000313" key="2">
    <source>
        <dbReference type="Proteomes" id="UP001281305"/>
    </source>
</evidence>
<dbReference type="RefSeq" id="WP_317056965.1">
    <property type="nucleotide sequence ID" value="NZ_CP146606.1"/>
</dbReference>
<evidence type="ECO:0000313" key="1">
    <source>
        <dbReference type="EMBL" id="WYK16896.1"/>
    </source>
</evidence>
<dbReference type="EMBL" id="CP146606">
    <property type="protein sequence ID" value="WYK16896.1"/>
    <property type="molecule type" value="Genomic_DNA"/>
</dbReference>
<dbReference type="Proteomes" id="UP001281305">
    <property type="component" value="Chromosome"/>
</dbReference>
<sequence length="290" mass="32642">MIENKGAPGQKIVTIYDDIYDLPDCRSYYRAMHNAGFRTAHYASTAFRAVLAELKHLRGLDQANVMDFASGYGIAPALMRHDVTLDDVLSRYIEPWYDEATIEDVIAKDREWFQNRRRVGQNDRFAGIDIAGRALEYGRAVGIFDAAFAENLQDDAPSAELQAWLAETDLIVECGSVAHMLPGALDKMLQATASKRPWIATAPIRGNDTSQALEMMREHQYDVVALDMPPFRHRRFSSQDEQKRAIANAEARGHDTKGFEDAGYFHAQVFIARPKEEVTHVVDWAHSPVA</sequence>
<name>A0ABZ2TB45_9RHOB</name>
<proteinExistence type="predicted"/>
<reference evidence="1 2" key="1">
    <citation type="submission" date="2024-02" db="EMBL/GenBank/DDBJ databases">
        <title>Roseovarius strain W115 nov., isolated from a marine algae.</title>
        <authorList>
            <person name="Lee M.W."/>
            <person name="Lee J.K."/>
            <person name="Kim J.M."/>
            <person name="Choi D.G."/>
            <person name="Baek J.H."/>
            <person name="Bayburt H."/>
            <person name="Jung J.J."/>
            <person name="Han D.M."/>
            <person name="Jeon C.O."/>
        </authorList>
    </citation>
    <scope>NUCLEOTIDE SEQUENCE [LARGE SCALE GENOMIC DNA]</scope>
    <source>
        <strain evidence="1 2">W115</strain>
    </source>
</reference>
<organism evidence="1 2">
    <name type="scientific">Roseovarius rhodophyticola</name>
    <dbReference type="NCBI Taxonomy" id="3080827"/>
    <lineage>
        <taxon>Bacteria</taxon>
        <taxon>Pseudomonadati</taxon>
        <taxon>Pseudomonadota</taxon>
        <taxon>Alphaproteobacteria</taxon>
        <taxon>Rhodobacterales</taxon>
        <taxon>Roseobacteraceae</taxon>
        <taxon>Roseovarius</taxon>
    </lineage>
</organism>
<protein>
    <recommendedName>
        <fullName evidence="3">Class I SAM-dependent methyltransferase</fullName>
    </recommendedName>
</protein>
<accession>A0ABZ2TB45</accession>
<evidence type="ECO:0008006" key="3">
    <source>
        <dbReference type="Google" id="ProtNLM"/>
    </source>
</evidence>